<feature type="non-terminal residue" evidence="9">
    <location>
        <position position="1"/>
    </location>
</feature>
<evidence type="ECO:0000256" key="1">
    <source>
        <dbReference type="ARBA" id="ARBA00004141"/>
    </source>
</evidence>
<feature type="transmembrane region" description="Helical" evidence="7">
    <location>
        <begin position="107"/>
        <end position="126"/>
    </location>
</feature>
<keyword evidence="4" id="KW-0571">Peptide transport</keyword>
<reference evidence="8" key="1">
    <citation type="journal article" date="1997" name="Nucleic Acids Res.">
        <title>tRNAscan-SE: a program for improved detection of transfer RNA genes in genomic sequence.</title>
        <authorList>
            <person name="Lowe T.M."/>
            <person name="Eddy S.R."/>
        </authorList>
    </citation>
    <scope>NUCLEOTIDE SEQUENCE [LARGE SCALE GENOMIC DNA]</scope>
</reference>
<dbReference type="SUPFAM" id="SSF103473">
    <property type="entry name" value="MFS general substrate transporter"/>
    <property type="match status" value="1"/>
</dbReference>
<dbReference type="InterPro" id="IPR036259">
    <property type="entry name" value="MFS_trans_sf"/>
</dbReference>
<organism evidence="8 9">
    <name type="scientific">Drosophila arizonae</name>
    <name type="common">Fruit fly</name>
    <dbReference type="NCBI Taxonomy" id="7263"/>
    <lineage>
        <taxon>Eukaryota</taxon>
        <taxon>Metazoa</taxon>
        <taxon>Ecdysozoa</taxon>
        <taxon>Arthropoda</taxon>
        <taxon>Hexapoda</taxon>
        <taxon>Insecta</taxon>
        <taxon>Pterygota</taxon>
        <taxon>Neoptera</taxon>
        <taxon>Endopterygota</taxon>
        <taxon>Diptera</taxon>
        <taxon>Brachycera</taxon>
        <taxon>Muscomorpha</taxon>
        <taxon>Ephydroidea</taxon>
        <taxon>Drosophilidae</taxon>
        <taxon>Drosophila</taxon>
    </lineage>
</organism>
<evidence type="ECO:0000256" key="5">
    <source>
        <dbReference type="ARBA" id="ARBA00022989"/>
    </source>
</evidence>
<reference evidence="8" key="2">
    <citation type="journal article" date="2016" name="G3 (Bethesda)">
        <title>Genome Evolution in Three Species of Cactophilic Drosophila.</title>
        <authorList>
            <person name="Sanchez-Flores A."/>
            <person name="Penazola F."/>
            <person name="Carpinteyro-Ponce J."/>
            <person name="Nazario-Yepiz N."/>
            <person name="Abreu-Goodger C."/>
            <person name="Machado C.A."/>
            <person name="Markow T.A."/>
        </authorList>
    </citation>
    <scope>NUCLEOTIDE SEQUENCE [LARGE SCALE GENOMIC DNA]</scope>
</reference>
<keyword evidence="8" id="KW-1185">Reference proteome</keyword>
<dbReference type="InterPro" id="IPR000109">
    <property type="entry name" value="POT_fam"/>
</dbReference>
<gene>
    <name evidence="9" type="primary">LOC108620970</name>
</gene>
<comment type="similarity">
    <text evidence="2">Belongs to the major facilitator superfamily. Proton-dependent oligopeptide transporter (POT/PTR) (TC 2.A.17) family.</text>
</comment>
<dbReference type="GeneID" id="108620970"/>
<evidence type="ECO:0000313" key="9">
    <source>
        <dbReference type="RefSeq" id="XP_017873516.1"/>
    </source>
</evidence>
<name>A0ABM1Q230_DROAR</name>
<feature type="transmembrane region" description="Helical" evidence="7">
    <location>
        <begin position="168"/>
        <end position="187"/>
    </location>
</feature>
<keyword evidence="5 7" id="KW-1133">Transmembrane helix</keyword>
<protein>
    <submittedName>
        <fullName evidence="9">Peptide transporter family 1</fullName>
    </submittedName>
</protein>
<comment type="subcellular location">
    <subcellularLocation>
        <location evidence="1">Membrane</location>
        <topology evidence="1">Multi-pass membrane protein</topology>
    </subcellularLocation>
</comment>
<evidence type="ECO:0000256" key="2">
    <source>
        <dbReference type="ARBA" id="ARBA00005982"/>
    </source>
</evidence>
<evidence type="ECO:0000313" key="8">
    <source>
        <dbReference type="Proteomes" id="UP000694904"/>
    </source>
</evidence>
<keyword evidence="6 7" id="KW-0472">Membrane</keyword>
<dbReference type="PANTHER" id="PTHR11654">
    <property type="entry name" value="OLIGOPEPTIDE TRANSPORTER-RELATED"/>
    <property type="match status" value="1"/>
</dbReference>
<feature type="transmembrane region" description="Helical" evidence="7">
    <location>
        <begin position="38"/>
        <end position="59"/>
    </location>
</feature>
<evidence type="ECO:0000256" key="6">
    <source>
        <dbReference type="ARBA" id="ARBA00023136"/>
    </source>
</evidence>
<feature type="transmembrane region" description="Helical" evidence="7">
    <location>
        <begin position="138"/>
        <end position="156"/>
    </location>
</feature>
<dbReference type="RefSeq" id="XP_017873516.1">
    <property type="nucleotide sequence ID" value="XM_018018027.1"/>
</dbReference>
<reference evidence="9" key="3">
    <citation type="submission" date="2025-08" db="UniProtKB">
        <authorList>
            <consortium name="RefSeq"/>
        </authorList>
    </citation>
    <scope>IDENTIFICATION</scope>
    <source>
        <tissue evidence="9">Whole organism</tissue>
    </source>
</reference>
<feature type="transmembrane region" description="Helical" evidence="7">
    <location>
        <begin position="65"/>
        <end position="86"/>
    </location>
</feature>
<evidence type="ECO:0000256" key="7">
    <source>
        <dbReference type="SAM" id="Phobius"/>
    </source>
</evidence>
<evidence type="ECO:0000256" key="3">
    <source>
        <dbReference type="ARBA" id="ARBA00022692"/>
    </source>
</evidence>
<keyword evidence="4" id="KW-0813">Transport</keyword>
<proteinExistence type="inferred from homology"/>
<dbReference type="Gene3D" id="1.20.1250.20">
    <property type="entry name" value="MFS general substrate transporter like domains"/>
    <property type="match status" value="1"/>
</dbReference>
<keyword evidence="3 7" id="KW-0812">Transmembrane</keyword>
<dbReference type="Pfam" id="PF00854">
    <property type="entry name" value="PTR2"/>
    <property type="match status" value="1"/>
</dbReference>
<keyword evidence="4" id="KW-0653">Protein transport</keyword>
<accession>A0ABM1Q230</accession>
<dbReference type="Proteomes" id="UP000694904">
    <property type="component" value="Chromosome 2"/>
</dbReference>
<evidence type="ECO:0000256" key="4">
    <source>
        <dbReference type="ARBA" id="ARBA00022856"/>
    </source>
</evidence>
<sequence>FALLAQQDSSWTFQATMMNTTVLGVTIEPDQAKAVGPIFLFMLIPLWQYVTVPLLRRLFHWELKPLHSVTLGGICSAAAFLCAGILQDRIMQSPSQSINIVWQLPQFLLLMMGELLLSIPGLQFAFTQAPSSMKSVVTAAWFLNNAFGNLIVVIITQLDALSSQKAEYLFYAVLMLVCIIIFTLLAYEYGLQELKSDMQTGDLVVLLPNATDNVPSPSSRSGSV</sequence>